<comment type="similarity">
    <text evidence="1">Belongs to the TRAFAC class myosin-kinesin ATPase superfamily. Kinesin family.</text>
</comment>
<feature type="compositionally biased region" description="Low complexity" evidence="2">
    <location>
        <begin position="7"/>
        <end position="22"/>
    </location>
</feature>
<feature type="region of interest" description="Disordered" evidence="2">
    <location>
        <begin position="1"/>
        <end position="29"/>
    </location>
</feature>
<sequence>MRRGANTTDDSAAAPSSVAVTPREFNRGRYGTEGKQRRIVEPVMHVRTRPVLEYLGESNEKRCVWCLDQQNIVVSIGKSVREPLYGRTVISPTRTVGSMEGTPTSPCVLFGSRCRSTPCTPKRTQHRPPRFLKSCDQVQKSPSRPRTSPWLLPPMSLSTPVELLSDEQLAADRARGVECNSPVPSFHNISGFTFSTAQPTRRAVTPDVSMHRSARAAREDHFRFDFIHNEESTQEEVFEESVLEFVDMALLAQNISIVCYGPTGSGKTYSVIGSASGKRPSPSPLRSAVSPLGKQRTARTVKKPLLPLSGRDVKSTPRPSASAYSGGRPTGTTRLDASSTPTSVDVSSQRITSKALGLECVGEGTASSQLSSSSQAEVDSSNVRELSPQTSHRPKNFASFGEATSCGKGAGEGGGREFVCSEGIGLLPRLVLSLLDRCGSVVQIDRNEGLMAKHPFVTKRATNPTGTFREKSVDKSAHGSLLTLKDLTFYGVELYLDEFRDLLHPTKRRIPILGDIAGLDAFCQKLNEPAFYAGRRGGYGGGCPDAEGNDGASRVGGGVRINSVSDFHRCYAMAARNRVTKAHQCNDVSSRSHAIFILQLHFELTEVLDGFTTALPSPLATGADGGCSNTTARGHSTSSASSTYLTSAYSYVAVVDLAGSECVKQSKVEGTELREAQYINKSLSAFSAVLLALYQHSNHVPYRDSKLTRLLRPCLEHGRVLVLAHVSPCASKETLGALKFAEQLRHASVRSRNFLNATDDLVAVFEDLKDPDVEERAIKYRKSMEEYMLLCKEVRLAHFSKDSTDRTEGLLSETSSTRPSDGSLVEYSLEEASNFRLLPLGRKKRTRIRDHIISKLTERHLQNHYQAHDDYLQRVKEDIKREQTEYINSVVERRKKDIEEMKLTVEKMKCCNAQLAEENSQPVLRDAHAMEIKQRLKDLAAEVTKCAGEKLLLLEGIRAIRQRTMIQEDLEQCLDEQLHAPPDGSALSGTSLQSMADSNFDDGMESIFNMQLLLSKEMSHLRRESTCFVRCDEIWEGLWARVMRQELMLAVALELEMMEGILLRPESIRWALESVGFDADTVKNVITPASADSRAVKQYEGIDKGVKEHVVNVSKLLGAIDKSLEQSPDCWNSLTKTLHTSGSFNTTSNNSASGSGEGTSMLVAPIPLVMSSGDEVKSVRNLTGCYGDEGKLQEACMEKLLCEGVYCELTFLPFGFDMRELFAAQRSLPPQTSKAKHTLPVGQWGVLRLVRPPNDASSYCLEFMQRTYLTGGKGRDRRLISIPLDEPQLRMSLHVMELDNHVCSGALHDDNPPLPTFPLIVLELKGVPPTPAQPHREAHQVQQQQVQEEWSSYLRGAAQLGTSRQEGTPSNGAALLNNNSDTTSTQGAILTKRLDCGGDLVLPDVAMSSCERGNGIFLLQFSDPVVAMPNRTESVECVVAALAGLTLPSLIVPAAAGAAGACPGRGKTVNSDVKPIDFGFQGIDKACDVHVATYNHMPHILLSAYGGPLRNGPSMKDITKPLTVPVGVGVSPLVYASTMGIFFYFWKDSDVGSSLGSSVATVAATVAATPQTAEATAAPFPPVPINRPSPRGQPSGPFSGAINALVRLTSLTVPNSSGASAGNGNNVSGGSPPERKESASSDVEDFLLHIQKLQSMRKKVRNAVRQQIFDAEDIKAELLYSYSENEFMRGSHIKDVMKEARELIDFQQQFRGNMGIPARVPVQASPALCREMCKFFIPWTLWQWAHRWQTLQDAYRQQQQQLGLFGLGFGGASDTDSEPSAQLSPEATAASMGSLKILDGFCGPTICFGEIPCFLSGMV</sequence>
<dbReference type="GO" id="GO:0007018">
    <property type="term" value="P:microtubule-based movement"/>
    <property type="evidence" value="ECO:0007669"/>
    <property type="project" value="InterPro"/>
</dbReference>
<dbReference type="GO" id="GO:0005874">
    <property type="term" value="C:microtubule"/>
    <property type="evidence" value="ECO:0007669"/>
    <property type="project" value="TreeGrafter"/>
</dbReference>
<evidence type="ECO:0000313" key="4">
    <source>
        <dbReference type="EMBL" id="SCU67734.1"/>
    </source>
</evidence>
<organism evidence="4 5">
    <name type="scientific">Trypanosoma equiperdum</name>
    <dbReference type="NCBI Taxonomy" id="5694"/>
    <lineage>
        <taxon>Eukaryota</taxon>
        <taxon>Discoba</taxon>
        <taxon>Euglenozoa</taxon>
        <taxon>Kinetoplastea</taxon>
        <taxon>Metakinetoplastina</taxon>
        <taxon>Trypanosomatida</taxon>
        <taxon>Trypanosomatidae</taxon>
        <taxon>Trypanosoma</taxon>
    </lineage>
</organism>
<dbReference type="FunFam" id="3.40.850.10:FF:000206">
    <property type="entry name" value="Putative kinesin"/>
    <property type="match status" value="1"/>
</dbReference>
<feature type="compositionally biased region" description="Low complexity" evidence="2">
    <location>
        <begin position="367"/>
        <end position="381"/>
    </location>
</feature>
<dbReference type="Pfam" id="PF00225">
    <property type="entry name" value="Kinesin"/>
    <property type="match status" value="2"/>
</dbReference>
<dbReference type="SUPFAM" id="SSF52540">
    <property type="entry name" value="P-loop containing nucleoside triphosphate hydrolases"/>
    <property type="match status" value="1"/>
</dbReference>
<dbReference type="InterPro" id="IPR027640">
    <property type="entry name" value="Kinesin-like_fam"/>
</dbReference>
<dbReference type="PROSITE" id="PS50067">
    <property type="entry name" value="KINESIN_MOTOR_2"/>
    <property type="match status" value="1"/>
</dbReference>
<feature type="domain" description="Kinesin motor" evidence="3">
    <location>
        <begin position="190"/>
        <end position="747"/>
    </location>
</feature>
<dbReference type="PANTHER" id="PTHR24115:SF991">
    <property type="entry name" value="PUTATIVE-RELATED"/>
    <property type="match status" value="1"/>
</dbReference>
<keyword evidence="1" id="KW-0505">Motor protein</keyword>
<dbReference type="RefSeq" id="XP_067079014.1">
    <property type="nucleotide sequence ID" value="XM_067222913.1"/>
</dbReference>
<evidence type="ECO:0000259" key="3">
    <source>
        <dbReference type="PROSITE" id="PS50067"/>
    </source>
</evidence>
<dbReference type="SMART" id="SM00129">
    <property type="entry name" value="KISc"/>
    <property type="match status" value="1"/>
</dbReference>
<protein>
    <submittedName>
        <fullName evidence="4">Kinesin, putative</fullName>
    </submittedName>
</protein>
<name>A0A1G4I771_TRYEQ</name>
<proteinExistence type="inferred from homology"/>
<evidence type="ECO:0000256" key="1">
    <source>
        <dbReference type="PROSITE-ProRule" id="PRU00283"/>
    </source>
</evidence>
<feature type="region of interest" description="Disordered" evidence="2">
    <location>
        <begin position="366"/>
        <end position="400"/>
    </location>
</feature>
<dbReference type="GO" id="GO:0005524">
    <property type="term" value="F:ATP binding"/>
    <property type="evidence" value="ECO:0007669"/>
    <property type="project" value="UniProtKB-UniRule"/>
</dbReference>
<accession>A0A1G4I771</accession>
<feature type="binding site" evidence="1">
    <location>
        <begin position="261"/>
        <end position="268"/>
    </location>
    <ligand>
        <name>ATP</name>
        <dbReference type="ChEBI" id="CHEBI:30616"/>
    </ligand>
</feature>
<dbReference type="EMBL" id="CZPT02000797">
    <property type="protein sequence ID" value="SCU67734.1"/>
    <property type="molecule type" value="Genomic_DNA"/>
</dbReference>
<feature type="region of interest" description="Disordered" evidence="2">
    <location>
        <begin position="1575"/>
        <end position="1598"/>
    </location>
</feature>
<dbReference type="InterPro" id="IPR001752">
    <property type="entry name" value="Kinesin_motor_dom"/>
</dbReference>
<dbReference type="InterPro" id="IPR036961">
    <property type="entry name" value="Kinesin_motor_dom_sf"/>
</dbReference>
<feature type="region of interest" description="Disordered" evidence="2">
    <location>
        <begin position="1615"/>
        <end position="1641"/>
    </location>
</feature>
<dbReference type="Proteomes" id="UP000195570">
    <property type="component" value="Unassembled WGS sequence"/>
</dbReference>
<dbReference type="InterPro" id="IPR027417">
    <property type="entry name" value="P-loop_NTPase"/>
</dbReference>
<dbReference type="GO" id="GO:0016887">
    <property type="term" value="F:ATP hydrolysis activity"/>
    <property type="evidence" value="ECO:0007669"/>
    <property type="project" value="TreeGrafter"/>
</dbReference>
<dbReference type="GO" id="GO:0008017">
    <property type="term" value="F:microtubule binding"/>
    <property type="evidence" value="ECO:0007669"/>
    <property type="project" value="InterPro"/>
</dbReference>
<reference evidence="4" key="1">
    <citation type="submission" date="2016-09" db="EMBL/GenBank/DDBJ databases">
        <authorList>
            <person name="Hebert L."/>
            <person name="Moumen B."/>
        </authorList>
    </citation>
    <scope>NUCLEOTIDE SEQUENCE [LARGE SCALE GENOMIC DNA]</scope>
    <source>
        <strain evidence="4">OVI</strain>
    </source>
</reference>
<keyword evidence="1" id="KW-0067">ATP-binding</keyword>
<evidence type="ECO:0000313" key="5">
    <source>
        <dbReference type="Proteomes" id="UP000195570"/>
    </source>
</evidence>
<feature type="compositionally biased region" description="Polar residues" evidence="2">
    <location>
        <begin position="330"/>
        <end position="348"/>
    </location>
</feature>
<keyword evidence="5" id="KW-1185">Reference proteome</keyword>
<comment type="caution">
    <text evidence="4">The sequence shown here is derived from an EMBL/GenBank/DDBJ whole genome shotgun (WGS) entry which is preliminary data.</text>
</comment>
<dbReference type="GO" id="GO:0005871">
    <property type="term" value="C:kinesin complex"/>
    <property type="evidence" value="ECO:0007669"/>
    <property type="project" value="TreeGrafter"/>
</dbReference>
<evidence type="ECO:0000256" key="2">
    <source>
        <dbReference type="SAM" id="MobiDB-lite"/>
    </source>
</evidence>
<keyword evidence="1" id="KW-0547">Nucleotide-binding</keyword>
<feature type="region of interest" description="Disordered" evidence="2">
    <location>
        <begin position="271"/>
        <end position="348"/>
    </location>
</feature>
<dbReference type="GeneID" id="92382147"/>
<feature type="compositionally biased region" description="Low complexity" evidence="2">
    <location>
        <begin position="1615"/>
        <end position="1632"/>
    </location>
</feature>
<dbReference type="PANTHER" id="PTHR24115">
    <property type="entry name" value="KINESIN-RELATED"/>
    <property type="match status" value="1"/>
</dbReference>
<gene>
    <name evidence="4" type="ORF">TEOVI_000821300</name>
</gene>
<dbReference type="GO" id="GO:0003777">
    <property type="term" value="F:microtubule motor activity"/>
    <property type="evidence" value="ECO:0007669"/>
    <property type="project" value="InterPro"/>
</dbReference>
<dbReference type="Gene3D" id="3.40.850.10">
    <property type="entry name" value="Kinesin motor domain"/>
    <property type="match status" value="2"/>
</dbReference>
<dbReference type="VEuPathDB" id="TriTrypDB:TEOVI_000821300"/>